<dbReference type="AlphaFoldDB" id="A0AAV4X6T8"/>
<keyword evidence="2" id="KW-1185">Reference proteome</keyword>
<evidence type="ECO:0000313" key="2">
    <source>
        <dbReference type="Proteomes" id="UP001054945"/>
    </source>
</evidence>
<proteinExistence type="predicted"/>
<dbReference type="Proteomes" id="UP001054945">
    <property type="component" value="Unassembled WGS sequence"/>
</dbReference>
<comment type="caution">
    <text evidence="1">The sequence shown here is derived from an EMBL/GenBank/DDBJ whole genome shotgun (WGS) entry which is preliminary data.</text>
</comment>
<gene>
    <name evidence="1" type="ORF">CEXT_232481</name>
</gene>
<name>A0AAV4X6T8_CAEEX</name>
<sequence length="99" mass="11561">MISALSKKKQRILDELERRKKEDRRCFWSGNTVNGTFRNLAVFTEVNKPKQCDVIASIGCERWSLEVQILEQQSDFKSAHLSKRWVFPPCSTMPLFQAQ</sequence>
<accession>A0AAV4X6T8</accession>
<protein>
    <submittedName>
        <fullName evidence="1">Uncharacterized protein</fullName>
    </submittedName>
</protein>
<reference evidence="1 2" key="1">
    <citation type="submission" date="2021-06" db="EMBL/GenBank/DDBJ databases">
        <title>Caerostris extrusa draft genome.</title>
        <authorList>
            <person name="Kono N."/>
            <person name="Arakawa K."/>
        </authorList>
    </citation>
    <scope>NUCLEOTIDE SEQUENCE [LARGE SCALE GENOMIC DNA]</scope>
</reference>
<evidence type="ECO:0000313" key="1">
    <source>
        <dbReference type="EMBL" id="GIY90264.1"/>
    </source>
</evidence>
<dbReference type="EMBL" id="BPLR01017308">
    <property type="protein sequence ID" value="GIY90264.1"/>
    <property type="molecule type" value="Genomic_DNA"/>
</dbReference>
<organism evidence="1 2">
    <name type="scientific">Caerostris extrusa</name>
    <name type="common">Bark spider</name>
    <name type="synonym">Caerostris bankana</name>
    <dbReference type="NCBI Taxonomy" id="172846"/>
    <lineage>
        <taxon>Eukaryota</taxon>
        <taxon>Metazoa</taxon>
        <taxon>Ecdysozoa</taxon>
        <taxon>Arthropoda</taxon>
        <taxon>Chelicerata</taxon>
        <taxon>Arachnida</taxon>
        <taxon>Araneae</taxon>
        <taxon>Araneomorphae</taxon>
        <taxon>Entelegynae</taxon>
        <taxon>Araneoidea</taxon>
        <taxon>Araneidae</taxon>
        <taxon>Caerostris</taxon>
    </lineage>
</organism>